<dbReference type="AlphaFoldDB" id="A0AA96LBZ4"/>
<dbReference type="InterPro" id="IPR029044">
    <property type="entry name" value="Nucleotide-diphossugar_trans"/>
</dbReference>
<evidence type="ECO:0000259" key="1">
    <source>
        <dbReference type="Pfam" id="PF12804"/>
    </source>
</evidence>
<reference evidence="2 3" key="1">
    <citation type="submission" date="2022-02" db="EMBL/GenBank/DDBJ databases">
        <title>Paenibacillus sp. MBLB1776 Whole Genome Shotgun Sequencing.</title>
        <authorList>
            <person name="Hwang C.Y."/>
            <person name="Cho E.-S."/>
            <person name="Seo M.-J."/>
        </authorList>
    </citation>
    <scope>NUCLEOTIDE SEQUENCE [LARGE SCALE GENOMIC DNA]</scope>
    <source>
        <strain evidence="2 3">MBLB1776</strain>
    </source>
</reference>
<dbReference type="Proteomes" id="UP001305702">
    <property type="component" value="Chromosome"/>
</dbReference>
<organism evidence="2 3">
    <name type="scientific">Paenibacillus aurantius</name>
    <dbReference type="NCBI Taxonomy" id="2918900"/>
    <lineage>
        <taxon>Bacteria</taxon>
        <taxon>Bacillati</taxon>
        <taxon>Bacillota</taxon>
        <taxon>Bacilli</taxon>
        <taxon>Bacillales</taxon>
        <taxon>Paenibacillaceae</taxon>
        <taxon>Paenibacillus</taxon>
    </lineage>
</organism>
<dbReference type="GO" id="GO:0016779">
    <property type="term" value="F:nucleotidyltransferase activity"/>
    <property type="evidence" value="ECO:0007669"/>
    <property type="project" value="UniProtKB-ARBA"/>
</dbReference>
<evidence type="ECO:0000313" key="3">
    <source>
        <dbReference type="Proteomes" id="UP001305702"/>
    </source>
</evidence>
<dbReference type="InterPro" id="IPR025877">
    <property type="entry name" value="MobA-like_NTP_Trfase"/>
</dbReference>
<evidence type="ECO:0000313" key="2">
    <source>
        <dbReference type="EMBL" id="WNQ10912.1"/>
    </source>
</evidence>
<dbReference type="SUPFAM" id="SSF53448">
    <property type="entry name" value="Nucleotide-diphospho-sugar transferases"/>
    <property type="match status" value="1"/>
</dbReference>
<keyword evidence="2" id="KW-0808">Transferase</keyword>
<protein>
    <submittedName>
        <fullName evidence="2">NTP transferase domain-containing protein</fullName>
    </submittedName>
</protein>
<dbReference type="Pfam" id="PF12804">
    <property type="entry name" value="NTP_transf_3"/>
    <property type="match status" value="1"/>
</dbReference>
<sequence>MLTGVILTGMDPLGASRTDAAEVLLLRQIRSMRKVCGELIVMTEEPRRLLPVVDRSVRLLSGYYAGKAPLAHLHAALSLSLGERLWVVSGSRPLLSPKAAERLLAYGAGQEWEALLPEKAGAVYPLPGLYRKACLPAVSALLEKGESRLEALAGSLKVLPVPERVWAAAGIRLEAGKPLLTLSGWDC</sequence>
<dbReference type="RefSeq" id="WP_315604688.1">
    <property type="nucleotide sequence ID" value="NZ_CP130318.1"/>
</dbReference>
<dbReference type="EMBL" id="CP130318">
    <property type="protein sequence ID" value="WNQ10912.1"/>
    <property type="molecule type" value="Genomic_DNA"/>
</dbReference>
<feature type="domain" description="MobA-like NTP transferase" evidence="1">
    <location>
        <begin position="22"/>
        <end position="148"/>
    </location>
</feature>
<proteinExistence type="predicted"/>
<accession>A0AA96LBZ4</accession>
<name>A0AA96LBZ4_9BACL</name>
<gene>
    <name evidence="2" type="ORF">MJA45_25400</name>
</gene>
<dbReference type="Gene3D" id="3.90.550.10">
    <property type="entry name" value="Spore Coat Polysaccharide Biosynthesis Protein SpsA, Chain A"/>
    <property type="match status" value="1"/>
</dbReference>
<dbReference type="KEGG" id="paun:MJA45_25400"/>
<keyword evidence="3" id="KW-1185">Reference proteome</keyword>